<evidence type="ECO:0000256" key="1">
    <source>
        <dbReference type="SAM" id="SignalP"/>
    </source>
</evidence>
<dbReference type="InterPro" id="IPR045607">
    <property type="entry name" value="DUF6452"/>
</dbReference>
<keyword evidence="1" id="KW-0732">Signal</keyword>
<dbReference type="EMBL" id="JBHULE010000001">
    <property type="protein sequence ID" value="MFD2561151.1"/>
    <property type="molecule type" value="Genomic_DNA"/>
</dbReference>
<dbReference type="PROSITE" id="PS51257">
    <property type="entry name" value="PROKAR_LIPOPROTEIN"/>
    <property type="match status" value="1"/>
</dbReference>
<organism evidence="2 3">
    <name type="scientific">Aquimarina rubra</name>
    <dbReference type="NCBI Taxonomy" id="1920033"/>
    <lineage>
        <taxon>Bacteria</taxon>
        <taxon>Pseudomonadati</taxon>
        <taxon>Bacteroidota</taxon>
        <taxon>Flavobacteriia</taxon>
        <taxon>Flavobacteriales</taxon>
        <taxon>Flavobacteriaceae</taxon>
        <taxon>Aquimarina</taxon>
    </lineage>
</organism>
<accession>A0ABW5LA27</accession>
<evidence type="ECO:0000313" key="2">
    <source>
        <dbReference type="EMBL" id="MFD2561151.1"/>
    </source>
</evidence>
<reference evidence="3" key="1">
    <citation type="journal article" date="2019" name="Int. J. Syst. Evol. Microbiol.">
        <title>The Global Catalogue of Microorganisms (GCM) 10K type strain sequencing project: providing services to taxonomists for standard genome sequencing and annotation.</title>
        <authorList>
            <consortium name="The Broad Institute Genomics Platform"/>
            <consortium name="The Broad Institute Genome Sequencing Center for Infectious Disease"/>
            <person name="Wu L."/>
            <person name="Ma J."/>
        </authorList>
    </citation>
    <scope>NUCLEOTIDE SEQUENCE [LARGE SCALE GENOMIC DNA]</scope>
    <source>
        <strain evidence="3">KCTC 52274</strain>
    </source>
</reference>
<dbReference type="Proteomes" id="UP001597319">
    <property type="component" value="Unassembled WGS sequence"/>
</dbReference>
<evidence type="ECO:0000313" key="3">
    <source>
        <dbReference type="Proteomes" id="UP001597319"/>
    </source>
</evidence>
<dbReference type="Pfam" id="PF20050">
    <property type="entry name" value="DUF6452"/>
    <property type="match status" value="1"/>
</dbReference>
<gene>
    <name evidence="2" type="ORF">ACFSR1_00630</name>
</gene>
<feature type="signal peptide" evidence="1">
    <location>
        <begin position="1"/>
        <end position="25"/>
    </location>
</feature>
<comment type="caution">
    <text evidence="2">The sequence shown here is derived from an EMBL/GenBank/DDBJ whole genome shotgun (WGS) entry which is preliminary data.</text>
</comment>
<sequence length="170" mass="19012">MKLYKTLIFVICSLIGLYLSSSCQRDDICAEDTPTTPFLIIKFIDDQTVSDIKQPNELQVKAIGVDEILDFTATNQDSILIPLRTNATLTEFEFTIDADDGGEDPNTDSLSFQYTPVEEYVSSACGFRVSYNGLTRTLTQEENGGNWIKRITIVEDNVTDETAAHVLIFH</sequence>
<name>A0ABW5LA27_9FLAO</name>
<protein>
    <submittedName>
        <fullName evidence="2">DUF6452 family protein</fullName>
    </submittedName>
</protein>
<dbReference type="RefSeq" id="WP_378288607.1">
    <property type="nucleotide sequence ID" value="NZ_JBHULE010000001.1"/>
</dbReference>
<keyword evidence="3" id="KW-1185">Reference proteome</keyword>
<proteinExistence type="predicted"/>
<feature type="chain" id="PRO_5045340321" evidence="1">
    <location>
        <begin position="26"/>
        <end position="170"/>
    </location>
</feature>